<evidence type="ECO:0000313" key="7">
    <source>
        <dbReference type="EMBL" id="KAG9319876.1"/>
    </source>
</evidence>
<dbReference type="InterPro" id="IPR050562">
    <property type="entry name" value="FAD_mOase_fung"/>
</dbReference>
<keyword evidence="5" id="KW-1133">Transmembrane helix</keyword>
<evidence type="ECO:0000256" key="5">
    <source>
        <dbReference type="SAM" id="Phobius"/>
    </source>
</evidence>
<keyword evidence="3" id="KW-0274">FAD</keyword>
<dbReference type="EMBL" id="JAIFTL010000362">
    <property type="protein sequence ID" value="KAG9319876.1"/>
    <property type="molecule type" value="Genomic_DNA"/>
</dbReference>
<dbReference type="GO" id="GO:0071949">
    <property type="term" value="F:FAD binding"/>
    <property type="evidence" value="ECO:0007669"/>
    <property type="project" value="InterPro"/>
</dbReference>
<keyword evidence="5" id="KW-0812">Transmembrane</keyword>
<evidence type="ECO:0000256" key="4">
    <source>
        <dbReference type="ARBA" id="ARBA00023002"/>
    </source>
</evidence>
<keyword evidence="5" id="KW-0472">Membrane</keyword>
<keyword evidence="2" id="KW-0285">Flavoprotein</keyword>
<dbReference type="AlphaFoldDB" id="A0A9P7ZZ55"/>
<dbReference type="Gene3D" id="3.50.50.60">
    <property type="entry name" value="FAD/NAD(P)-binding domain"/>
    <property type="match status" value="1"/>
</dbReference>
<dbReference type="PANTHER" id="PTHR47356">
    <property type="entry name" value="FAD-DEPENDENT MONOOXYGENASE ASQG-RELATED"/>
    <property type="match status" value="1"/>
</dbReference>
<comment type="caution">
    <text evidence="7">The sequence shown here is derived from an EMBL/GenBank/DDBJ whole genome shotgun (WGS) entry which is preliminary data.</text>
</comment>
<name>A0A9P7ZZ55_MORAP</name>
<feature type="domain" description="FAD-binding" evidence="6">
    <location>
        <begin position="11"/>
        <end position="323"/>
    </location>
</feature>
<evidence type="ECO:0000256" key="3">
    <source>
        <dbReference type="ARBA" id="ARBA00022827"/>
    </source>
</evidence>
<dbReference type="Proteomes" id="UP000717515">
    <property type="component" value="Unassembled WGS sequence"/>
</dbReference>
<sequence length="468" mass="52538">MPDSTPVTSPTVLIAGAGIGGLIMAILLERAGIEYKIFDRHEKVATQGSATALSFNVMPLMEQLGLLEELKGISNILDGTTIFKEDMEVIREIRLRNNKRLTGYDSLVTSRPDFQALLLSRVPKEKIYMSKKIVSLSQNEESVTITCEDGSAYTGDILVGADGTQSTVRELLYKQMEMQGIQAKIEQEDPKVEYMSIMGTTGPLSPSNYEGLDDSVSHCDTIIGEERGVTWRYFTIPNNRICWRIDYQSSTMDTKYSQGWTNAEYNTFDAQTLPEEWKKNKLAIMGDLGSLFDATPKENISKVVLEEKVYETWTHGRTVLIGDGEQRGSASSLLPNFALNAILDAAVLANSLYEMPTSNHRNITKAFEEFYTERYPTVKRELTPTQQMTTVLAAKTWLDSAGRYLLLKAYPKYFKEKSQEYILSYRPQALFLPRIETKGEVPLTPQRPSKKYAAQTKVQMATQPATAV</sequence>
<evidence type="ECO:0000313" key="8">
    <source>
        <dbReference type="Proteomes" id="UP000717515"/>
    </source>
</evidence>
<dbReference type="InterPro" id="IPR036188">
    <property type="entry name" value="FAD/NAD-bd_sf"/>
</dbReference>
<dbReference type="InterPro" id="IPR002938">
    <property type="entry name" value="FAD-bd"/>
</dbReference>
<evidence type="ECO:0000259" key="6">
    <source>
        <dbReference type="Pfam" id="PF01494"/>
    </source>
</evidence>
<dbReference type="SUPFAM" id="SSF51905">
    <property type="entry name" value="FAD/NAD(P)-binding domain"/>
    <property type="match status" value="1"/>
</dbReference>
<evidence type="ECO:0000256" key="2">
    <source>
        <dbReference type="ARBA" id="ARBA00022630"/>
    </source>
</evidence>
<reference evidence="7" key="1">
    <citation type="submission" date="2021-07" db="EMBL/GenBank/DDBJ databases">
        <title>Draft genome of Mortierella alpina, strain LL118, isolated from an aspen leaf litter sample.</title>
        <authorList>
            <person name="Yang S."/>
            <person name="Vinatzer B.A."/>
        </authorList>
    </citation>
    <scope>NUCLEOTIDE SEQUENCE</scope>
    <source>
        <strain evidence="7">LL118</strain>
    </source>
</reference>
<comment type="similarity">
    <text evidence="1">Belongs to the paxM FAD-dependent monooxygenase family.</text>
</comment>
<evidence type="ECO:0000256" key="1">
    <source>
        <dbReference type="ARBA" id="ARBA00007992"/>
    </source>
</evidence>
<organism evidence="7 8">
    <name type="scientific">Mortierella alpina</name>
    <name type="common">Oleaginous fungus</name>
    <name type="synonym">Mortierella renispora</name>
    <dbReference type="NCBI Taxonomy" id="64518"/>
    <lineage>
        <taxon>Eukaryota</taxon>
        <taxon>Fungi</taxon>
        <taxon>Fungi incertae sedis</taxon>
        <taxon>Mucoromycota</taxon>
        <taxon>Mortierellomycotina</taxon>
        <taxon>Mortierellomycetes</taxon>
        <taxon>Mortierellales</taxon>
        <taxon>Mortierellaceae</taxon>
        <taxon>Mortierella</taxon>
    </lineage>
</organism>
<gene>
    <name evidence="7" type="ORF">KVV02_005926</name>
</gene>
<dbReference type="PANTHER" id="PTHR47356:SF2">
    <property type="entry name" value="FAD-BINDING DOMAIN-CONTAINING PROTEIN-RELATED"/>
    <property type="match status" value="1"/>
</dbReference>
<dbReference type="Pfam" id="PF01494">
    <property type="entry name" value="FAD_binding_3"/>
    <property type="match status" value="1"/>
</dbReference>
<feature type="transmembrane region" description="Helical" evidence="5">
    <location>
        <begin position="12"/>
        <end position="33"/>
    </location>
</feature>
<proteinExistence type="inferred from homology"/>
<keyword evidence="4" id="KW-0560">Oxidoreductase</keyword>
<dbReference type="GO" id="GO:0004497">
    <property type="term" value="F:monooxygenase activity"/>
    <property type="evidence" value="ECO:0007669"/>
    <property type="project" value="InterPro"/>
</dbReference>
<dbReference type="PRINTS" id="PR00420">
    <property type="entry name" value="RNGMNOXGNASE"/>
</dbReference>
<accession>A0A9P7ZZ55</accession>
<protein>
    <recommendedName>
        <fullName evidence="6">FAD-binding domain-containing protein</fullName>
    </recommendedName>
</protein>